<proteinExistence type="predicted"/>
<sequence>TPLSPALFDYGVDVISGTRVVDPGLALRCLSEGATFRQIRGVRLLTMERKGFWGD</sequence>
<dbReference type="Pfam" id="PF04016">
    <property type="entry name" value="DUF364"/>
    <property type="match status" value="1"/>
</dbReference>
<reference evidence="2" key="1">
    <citation type="journal article" date="2014" name="Front. Microbiol.">
        <title>High frequency of phylogenetically diverse reductive dehalogenase-homologous genes in deep subseafloor sedimentary metagenomes.</title>
        <authorList>
            <person name="Kawai M."/>
            <person name="Futagami T."/>
            <person name="Toyoda A."/>
            <person name="Takaki Y."/>
            <person name="Nishi S."/>
            <person name="Hori S."/>
            <person name="Arai W."/>
            <person name="Tsubouchi T."/>
            <person name="Morono Y."/>
            <person name="Uchiyama I."/>
            <person name="Ito T."/>
            <person name="Fujiyama A."/>
            <person name="Inagaki F."/>
            <person name="Takami H."/>
        </authorList>
    </citation>
    <scope>NUCLEOTIDE SEQUENCE</scope>
    <source>
        <strain evidence="2">Expedition CK06-06</strain>
    </source>
</reference>
<evidence type="ECO:0000259" key="1">
    <source>
        <dbReference type="Pfam" id="PF04016"/>
    </source>
</evidence>
<dbReference type="AlphaFoldDB" id="X0XQL8"/>
<name>X0XQL8_9ZZZZ</name>
<evidence type="ECO:0000313" key="2">
    <source>
        <dbReference type="EMBL" id="GAG37637.1"/>
    </source>
</evidence>
<gene>
    <name evidence="2" type="ORF">S01H1_74531</name>
</gene>
<comment type="caution">
    <text evidence="2">The sequence shown here is derived from an EMBL/GenBank/DDBJ whole genome shotgun (WGS) entry which is preliminary data.</text>
</comment>
<dbReference type="EMBL" id="BARS01049871">
    <property type="protein sequence ID" value="GAG37637.1"/>
    <property type="molecule type" value="Genomic_DNA"/>
</dbReference>
<organism evidence="2">
    <name type="scientific">marine sediment metagenome</name>
    <dbReference type="NCBI Taxonomy" id="412755"/>
    <lineage>
        <taxon>unclassified sequences</taxon>
        <taxon>metagenomes</taxon>
        <taxon>ecological metagenomes</taxon>
    </lineage>
</organism>
<protein>
    <recommendedName>
        <fullName evidence="1">Putative heavy-metal chelation domain-containing protein</fullName>
    </recommendedName>
</protein>
<dbReference type="SUPFAM" id="SSF159713">
    <property type="entry name" value="Dhaf3308-like"/>
    <property type="match status" value="1"/>
</dbReference>
<accession>X0XQL8</accession>
<feature type="non-terminal residue" evidence="2">
    <location>
        <position position="1"/>
    </location>
</feature>
<dbReference type="InterPro" id="IPR007161">
    <property type="entry name" value="DUF364"/>
</dbReference>
<feature type="domain" description="Putative heavy-metal chelation" evidence="1">
    <location>
        <begin position="1"/>
        <end position="42"/>
    </location>
</feature>